<keyword evidence="1" id="KW-0328">Glycosyltransferase</keyword>
<dbReference type="EMBL" id="AP019822">
    <property type="protein sequence ID" value="BBM37279.1"/>
    <property type="molecule type" value="Genomic_DNA"/>
</dbReference>
<name>A0A510JD90_9FUSO</name>
<sequence length="322" mass="38764">MKLSIIVPVYNVEKYIEKCLNSLCNPEIEKEIIIVNDGSTDSSLKIVEEFKKNHDKENIIIISQENKGLSEARNTGLRKAKGEYVSFIDSDDFVYKKLYEIMVKEVIKDRVDYGIGKYSYFYENKDKKEYNDSEIKDIIDSFQSNPVKKGKELLKILKKEDKYGPEVWDDIYRREFLVENNLFFKPDRLHEDEIFTLEVFLKAEKVKYYAVPFYCYLQRENSIMKTQKVKNFTDMQKNIFDMEKLLQEEKNDKDIQKILIEGIHRFYKIIIKKSKMYPDENKKFIEDYKIFSKKYRENKIKNIFLRLKKSIKKKLKKFSKEK</sequence>
<dbReference type="KEGG" id="lgo:JCM16774_2241"/>
<dbReference type="PANTHER" id="PTHR22916">
    <property type="entry name" value="GLYCOSYLTRANSFERASE"/>
    <property type="match status" value="1"/>
</dbReference>
<dbReference type="GO" id="GO:0016757">
    <property type="term" value="F:glycosyltransferase activity"/>
    <property type="evidence" value="ECO:0007669"/>
    <property type="project" value="UniProtKB-KW"/>
</dbReference>
<organism evidence="4 5">
    <name type="scientific">Pseudoleptotrichia goodfellowii</name>
    <dbReference type="NCBI Taxonomy" id="157692"/>
    <lineage>
        <taxon>Bacteria</taxon>
        <taxon>Fusobacteriati</taxon>
        <taxon>Fusobacteriota</taxon>
        <taxon>Fusobacteriia</taxon>
        <taxon>Fusobacteriales</taxon>
        <taxon>Leptotrichiaceae</taxon>
        <taxon>Pseudoleptotrichia</taxon>
    </lineage>
</organism>
<evidence type="ECO:0000259" key="3">
    <source>
        <dbReference type="Pfam" id="PF00535"/>
    </source>
</evidence>
<dbReference type="RefSeq" id="WP_051411798.1">
    <property type="nucleotide sequence ID" value="NZ_AP019822.1"/>
</dbReference>
<dbReference type="Pfam" id="PF00535">
    <property type="entry name" value="Glycos_transf_2"/>
    <property type="match status" value="1"/>
</dbReference>
<feature type="domain" description="Glycosyltransferase 2-like" evidence="3">
    <location>
        <begin position="4"/>
        <end position="134"/>
    </location>
</feature>
<evidence type="ECO:0000313" key="4">
    <source>
        <dbReference type="EMBL" id="BBM37279.1"/>
    </source>
</evidence>
<dbReference type="Gene3D" id="3.90.550.10">
    <property type="entry name" value="Spore Coat Polysaccharide Biosynthesis Protein SpsA, Chain A"/>
    <property type="match status" value="1"/>
</dbReference>
<keyword evidence="2 4" id="KW-0808">Transferase</keyword>
<dbReference type="CDD" id="cd00761">
    <property type="entry name" value="Glyco_tranf_GTA_type"/>
    <property type="match status" value="1"/>
</dbReference>
<accession>A0A510JD90</accession>
<dbReference type="AlphaFoldDB" id="A0A510JD90"/>
<evidence type="ECO:0000313" key="5">
    <source>
        <dbReference type="Proteomes" id="UP000321606"/>
    </source>
</evidence>
<dbReference type="Proteomes" id="UP000321606">
    <property type="component" value="Chromosome"/>
</dbReference>
<gene>
    <name evidence="4" type="ORF">JCM16774_2241</name>
</gene>
<dbReference type="SUPFAM" id="SSF53448">
    <property type="entry name" value="Nucleotide-diphospho-sugar transferases"/>
    <property type="match status" value="1"/>
</dbReference>
<reference evidence="4 5" key="1">
    <citation type="submission" date="2019-07" db="EMBL/GenBank/DDBJ databases">
        <title>Complete Genome Sequence of Leptotrichia goodfellowii Strain JCM 16774.</title>
        <authorList>
            <person name="Watanabe S."/>
            <person name="Cui L."/>
        </authorList>
    </citation>
    <scope>NUCLEOTIDE SEQUENCE [LARGE SCALE GENOMIC DNA]</scope>
    <source>
        <strain evidence="4 5">JCM16774</strain>
    </source>
</reference>
<dbReference type="STRING" id="714315.GCA_000516535_02236"/>
<dbReference type="InterPro" id="IPR001173">
    <property type="entry name" value="Glyco_trans_2-like"/>
</dbReference>
<proteinExistence type="predicted"/>
<protein>
    <submittedName>
        <fullName evidence="4">Glycosyltransferase, group 2 family protein</fullName>
    </submittedName>
</protein>
<evidence type="ECO:0000256" key="1">
    <source>
        <dbReference type="ARBA" id="ARBA00022676"/>
    </source>
</evidence>
<evidence type="ECO:0000256" key="2">
    <source>
        <dbReference type="ARBA" id="ARBA00022679"/>
    </source>
</evidence>
<dbReference type="PANTHER" id="PTHR22916:SF51">
    <property type="entry name" value="GLYCOSYLTRANSFERASE EPSH-RELATED"/>
    <property type="match status" value="1"/>
</dbReference>
<dbReference type="InterPro" id="IPR029044">
    <property type="entry name" value="Nucleotide-diphossugar_trans"/>
</dbReference>